<feature type="domain" description="Protein kinase" evidence="8">
    <location>
        <begin position="20"/>
        <end position="271"/>
    </location>
</feature>
<dbReference type="InterPro" id="IPR011009">
    <property type="entry name" value="Kinase-like_dom_sf"/>
</dbReference>
<dbReference type="PANTHER" id="PTHR43289:SF6">
    <property type="entry name" value="SERINE_THREONINE-PROTEIN KINASE NEKL-3"/>
    <property type="match status" value="1"/>
</dbReference>
<dbReference type="GO" id="GO:0004674">
    <property type="term" value="F:protein serine/threonine kinase activity"/>
    <property type="evidence" value="ECO:0007669"/>
    <property type="project" value="UniProtKB-KW"/>
</dbReference>
<dbReference type="Pfam" id="PF00069">
    <property type="entry name" value="Pkinase"/>
    <property type="match status" value="1"/>
</dbReference>
<feature type="compositionally biased region" description="Polar residues" evidence="7">
    <location>
        <begin position="656"/>
        <end position="675"/>
    </location>
</feature>
<sequence>MDDTEDGYLDDVAWEQLPAYRRRTALSRTNMSTVYLAEDRTHHDRLVALKVQASSPGLSERFERESRIAVTLKHPNVVPVYAAGEVGQLRYLAMRYVHGRNLRELLNERGGVLSLQETLRIVGQVAAALDSTHELGLVHRDVKPANIMIEEGTDHVYLCDFGIAKDVGLKGLTATGVFVGTPDYSSPEQVRGGAIDHRTDVYSLAVVVQHCLTGSPSTRLSATPAINRVLAKALAPDPADRYNSCAELVNALATAKARRTKAVTITAAGVVAVVTAASVLLSGNKNPVAVERITEALRGDCTATTPTTITCRTAEGQETVTELFTDQAGVDQAYAGAVRTAGVSKGGDCSGANGAEHRYPSTGKEKGRVLCYARDGVANVVWTDAAARTVTRMEAPQDEPLRRAWTAWTRSTAPFPTDDERATIAVASGANCARASLDGFPDAVAGVTCTPLGMGPHQVSYYRFASLPELRGQFTGMVDQAKAPVGVSCASAPGFLGTQRHDWLGTDIGQLLCRPAPNGALSIAWTTEPLSIIGVVTGADPRAVHGWWTQWHLAPLDRIVEATNAQSSPPFPTDDERTLLDHIPPASRKHCVRTAPGLKWQDIGAVPAVGVACGRTSGAELVAYYQFQDVAIMRAVHGSGGSQDKDCRNFPEGFNGESSYSRGGSTGNLRCSTSKETGERGMSWTDERLVIRVVAHRGTSPVAMIDWWTHDAGPI</sequence>
<dbReference type="GO" id="GO:0005524">
    <property type="term" value="F:ATP binding"/>
    <property type="evidence" value="ECO:0007669"/>
    <property type="project" value="UniProtKB-KW"/>
</dbReference>
<reference evidence="9 10" key="1">
    <citation type="submission" date="2016-10" db="EMBL/GenBank/DDBJ databases">
        <authorList>
            <person name="de Groot N.N."/>
        </authorList>
    </citation>
    <scope>NUCLEOTIDE SEQUENCE [LARGE SCALE GENOMIC DNA]</scope>
    <source>
        <strain evidence="9 10">DSM 44149</strain>
    </source>
</reference>
<dbReference type="Gene3D" id="1.10.510.10">
    <property type="entry name" value="Transferase(Phosphotransferase) domain 1"/>
    <property type="match status" value="1"/>
</dbReference>
<dbReference type="Proteomes" id="UP000183376">
    <property type="component" value="Chromosome I"/>
</dbReference>
<evidence type="ECO:0000256" key="1">
    <source>
        <dbReference type="ARBA" id="ARBA00012513"/>
    </source>
</evidence>
<evidence type="ECO:0000256" key="2">
    <source>
        <dbReference type="ARBA" id="ARBA00022527"/>
    </source>
</evidence>
<dbReference type="CDD" id="cd14014">
    <property type="entry name" value="STKc_PknB_like"/>
    <property type="match status" value="1"/>
</dbReference>
<keyword evidence="6" id="KW-0067">ATP-binding</keyword>
<dbReference type="STRING" id="211114.SAMN04489726_0384"/>
<proteinExistence type="predicted"/>
<dbReference type="eggNOG" id="COG0515">
    <property type="taxonomic scope" value="Bacteria"/>
</dbReference>
<evidence type="ECO:0000256" key="5">
    <source>
        <dbReference type="ARBA" id="ARBA00022777"/>
    </source>
</evidence>
<dbReference type="InterPro" id="IPR008271">
    <property type="entry name" value="Ser/Thr_kinase_AS"/>
</dbReference>
<keyword evidence="4" id="KW-0547">Nucleotide-binding</keyword>
<dbReference type="InterPro" id="IPR000719">
    <property type="entry name" value="Prot_kinase_dom"/>
</dbReference>
<protein>
    <recommendedName>
        <fullName evidence="1">non-specific serine/threonine protein kinase</fullName>
        <ecNumber evidence="1">2.7.11.1</ecNumber>
    </recommendedName>
</protein>
<dbReference type="PROSITE" id="PS00108">
    <property type="entry name" value="PROTEIN_KINASE_ST"/>
    <property type="match status" value="1"/>
</dbReference>
<evidence type="ECO:0000256" key="7">
    <source>
        <dbReference type="SAM" id="MobiDB-lite"/>
    </source>
</evidence>
<evidence type="ECO:0000313" key="9">
    <source>
        <dbReference type="EMBL" id="SDM21148.1"/>
    </source>
</evidence>
<accession>A0A1G9RD34</accession>
<name>A0A1G9RD34_ALLAB</name>
<organism evidence="9 10">
    <name type="scientific">Allokutzneria albata</name>
    <name type="common">Kibdelosporangium albatum</name>
    <dbReference type="NCBI Taxonomy" id="211114"/>
    <lineage>
        <taxon>Bacteria</taxon>
        <taxon>Bacillati</taxon>
        <taxon>Actinomycetota</taxon>
        <taxon>Actinomycetes</taxon>
        <taxon>Pseudonocardiales</taxon>
        <taxon>Pseudonocardiaceae</taxon>
        <taxon>Allokutzneria</taxon>
    </lineage>
</organism>
<feature type="region of interest" description="Disordered" evidence="7">
    <location>
        <begin position="655"/>
        <end position="678"/>
    </location>
</feature>
<dbReference type="AlphaFoldDB" id="A0A1G9RD34"/>
<dbReference type="SMART" id="SM00220">
    <property type="entry name" value="S_TKc"/>
    <property type="match status" value="1"/>
</dbReference>
<keyword evidence="2 9" id="KW-0723">Serine/threonine-protein kinase</keyword>
<dbReference type="Gene3D" id="3.30.200.20">
    <property type="entry name" value="Phosphorylase Kinase, domain 1"/>
    <property type="match status" value="1"/>
</dbReference>
<gene>
    <name evidence="9" type="ORF">SAMN04489726_0384</name>
</gene>
<dbReference type="RefSeq" id="WP_052407219.1">
    <property type="nucleotide sequence ID" value="NZ_JOEF01000006.1"/>
</dbReference>
<keyword evidence="3" id="KW-0808">Transferase</keyword>
<keyword evidence="10" id="KW-1185">Reference proteome</keyword>
<dbReference type="PROSITE" id="PS50011">
    <property type="entry name" value="PROTEIN_KINASE_DOM"/>
    <property type="match status" value="1"/>
</dbReference>
<evidence type="ECO:0000259" key="8">
    <source>
        <dbReference type="PROSITE" id="PS50011"/>
    </source>
</evidence>
<evidence type="ECO:0000256" key="4">
    <source>
        <dbReference type="ARBA" id="ARBA00022741"/>
    </source>
</evidence>
<dbReference type="SUPFAM" id="SSF56112">
    <property type="entry name" value="Protein kinase-like (PK-like)"/>
    <property type="match status" value="1"/>
</dbReference>
<dbReference type="EC" id="2.7.11.1" evidence="1"/>
<dbReference type="EMBL" id="LT629701">
    <property type="protein sequence ID" value="SDM21148.1"/>
    <property type="molecule type" value="Genomic_DNA"/>
</dbReference>
<keyword evidence="5 9" id="KW-0418">Kinase</keyword>
<evidence type="ECO:0000313" key="10">
    <source>
        <dbReference type="Proteomes" id="UP000183376"/>
    </source>
</evidence>
<evidence type="ECO:0000256" key="3">
    <source>
        <dbReference type="ARBA" id="ARBA00022679"/>
    </source>
</evidence>
<evidence type="ECO:0000256" key="6">
    <source>
        <dbReference type="ARBA" id="ARBA00022840"/>
    </source>
</evidence>
<dbReference type="PANTHER" id="PTHR43289">
    <property type="entry name" value="MITOGEN-ACTIVATED PROTEIN KINASE KINASE KINASE 20-RELATED"/>
    <property type="match status" value="1"/>
</dbReference>